<dbReference type="PANTHER" id="PTHR42794:SF1">
    <property type="entry name" value="HEMIN IMPORT ATP-BINDING PROTEIN HMUV"/>
    <property type="match status" value="1"/>
</dbReference>
<gene>
    <name evidence="8" type="ORF">TMPK1_09350</name>
</gene>
<organism evidence="8 9">
    <name type="scientific">Roseiterribacter gracilis</name>
    <dbReference type="NCBI Taxonomy" id="2812848"/>
    <lineage>
        <taxon>Bacteria</taxon>
        <taxon>Pseudomonadati</taxon>
        <taxon>Pseudomonadota</taxon>
        <taxon>Alphaproteobacteria</taxon>
        <taxon>Rhodospirillales</taxon>
        <taxon>Roseiterribacteraceae</taxon>
        <taxon>Roseiterribacter</taxon>
    </lineage>
</organism>
<dbReference type="CDD" id="cd03214">
    <property type="entry name" value="ABC_Iron-Siderophores_B12_Hemin"/>
    <property type="match status" value="1"/>
</dbReference>
<dbReference type="Gene3D" id="3.40.50.300">
    <property type="entry name" value="P-loop containing nucleotide triphosphate hydrolases"/>
    <property type="match status" value="1"/>
</dbReference>
<dbReference type="InterPro" id="IPR003439">
    <property type="entry name" value="ABC_transporter-like_ATP-bd"/>
</dbReference>
<dbReference type="Pfam" id="PF00005">
    <property type="entry name" value="ABC_tran"/>
    <property type="match status" value="1"/>
</dbReference>
<name>A0A8S8X6E3_9PROT</name>
<dbReference type="AlphaFoldDB" id="A0A8S8X6E3"/>
<dbReference type="Proteomes" id="UP000681075">
    <property type="component" value="Unassembled WGS sequence"/>
</dbReference>
<reference evidence="8" key="1">
    <citation type="submission" date="2021-02" db="EMBL/GenBank/DDBJ databases">
        <title>Genome sequence of Rhodospirillales sp. strain TMPK1 isolated from soil.</title>
        <authorList>
            <person name="Nakai R."/>
            <person name="Kusada H."/>
            <person name="Tamaki H."/>
        </authorList>
    </citation>
    <scope>NUCLEOTIDE SEQUENCE</scope>
    <source>
        <strain evidence="8">TMPK1</strain>
    </source>
</reference>
<dbReference type="PROSITE" id="PS50893">
    <property type="entry name" value="ABC_TRANSPORTER_2"/>
    <property type="match status" value="1"/>
</dbReference>
<comment type="function">
    <text evidence="6">Part of the ABC transporter complex HmuTUV involved in hemin import. Responsible for energy coupling to the transport system.</text>
</comment>
<keyword evidence="5" id="KW-1278">Translocase</keyword>
<evidence type="ECO:0000256" key="4">
    <source>
        <dbReference type="ARBA" id="ARBA00022840"/>
    </source>
</evidence>
<dbReference type="FunFam" id="3.40.50.300:FF:000134">
    <property type="entry name" value="Iron-enterobactin ABC transporter ATP-binding protein"/>
    <property type="match status" value="1"/>
</dbReference>
<evidence type="ECO:0000313" key="8">
    <source>
        <dbReference type="EMBL" id="GIL38698.1"/>
    </source>
</evidence>
<accession>A0A8S8X6E3</accession>
<evidence type="ECO:0000256" key="1">
    <source>
        <dbReference type="ARBA" id="ARBA00005417"/>
    </source>
</evidence>
<dbReference type="InterPro" id="IPR003593">
    <property type="entry name" value="AAA+_ATPase"/>
</dbReference>
<evidence type="ECO:0000256" key="2">
    <source>
        <dbReference type="ARBA" id="ARBA00022448"/>
    </source>
</evidence>
<evidence type="ECO:0000256" key="5">
    <source>
        <dbReference type="ARBA" id="ARBA00022967"/>
    </source>
</evidence>
<keyword evidence="4" id="KW-0067">ATP-binding</keyword>
<evidence type="ECO:0000256" key="3">
    <source>
        <dbReference type="ARBA" id="ARBA00022741"/>
    </source>
</evidence>
<dbReference type="InterPro" id="IPR017871">
    <property type="entry name" value="ABC_transporter-like_CS"/>
</dbReference>
<dbReference type="RefSeq" id="WP_420241748.1">
    <property type="nucleotide sequence ID" value="NZ_BOPV01000001.1"/>
</dbReference>
<protein>
    <submittedName>
        <fullName evidence="8">ABC transporter</fullName>
    </submittedName>
</protein>
<dbReference type="PROSITE" id="PS00211">
    <property type="entry name" value="ABC_TRANSPORTER_1"/>
    <property type="match status" value="1"/>
</dbReference>
<evidence type="ECO:0000313" key="9">
    <source>
        <dbReference type="Proteomes" id="UP000681075"/>
    </source>
</evidence>
<comment type="caution">
    <text evidence="8">The sequence shown here is derived from an EMBL/GenBank/DDBJ whole genome shotgun (WGS) entry which is preliminary data.</text>
</comment>
<dbReference type="SUPFAM" id="SSF52540">
    <property type="entry name" value="P-loop containing nucleoside triphosphate hydrolases"/>
    <property type="match status" value="1"/>
</dbReference>
<keyword evidence="9" id="KW-1185">Reference proteome</keyword>
<dbReference type="InterPro" id="IPR027417">
    <property type="entry name" value="P-loop_NTPase"/>
</dbReference>
<dbReference type="GO" id="GO:0005524">
    <property type="term" value="F:ATP binding"/>
    <property type="evidence" value="ECO:0007669"/>
    <property type="project" value="UniProtKB-KW"/>
</dbReference>
<keyword evidence="3" id="KW-0547">Nucleotide-binding</keyword>
<evidence type="ECO:0000259" key="7">
    <source>
        <dbReference type="PROSITE" id="PS50893"/>
    </source>
</evidence>
<evidence type="ECO:0000256" key="6">
    <source>
        <dbReference type="ARBA" id="ARBA00037066"/>
    </source>
</evidence>
<comment type="similarity">
    <text evidence="1">Belongs to the ABC transporter superfamily.</text>
</comment>
<feature type="domain" description="ABC transporter" evidence="7">
    <location>
        <begin position="4"/>
        <end position="238"/>
    </location>
</feature>
<dbReference type="SMART" id="SM00382">
    <property type="entry name" value="AAA"/>
    <property type="match status" value="1"/>
</dbReference>
<dbReference type="EMBL" id="BOPV01000001">
    <property type="protein sequence ID" value="GIL38698.1"/>
    <property type="molecule type" value="Genomic_DNA"/>
</dbReference>
<sequence>MKQLSAKGLRVRLGDRLVLDDVSATFDAGNVTAILGPNGAGKSTLLTCLAGLLKPARGSVKLGDESLDTLPSRLRAQRIGFLPQLQEIAWSVDVATLVALGRLPHRGFGTPTVADQFAVEQALHAVGLTDFADRVATSLSGGERARALLARVLAGEPPWLLADEPLTGLDVGYQLDACKLLRRIASAGIGVVLTLHDLQLAARVADRILLLRDGKIVADAAPAEALTTATIKQVYGVDSEITTGAHGLVIDVVGRA</sequence>
<dbReference type="GO" id="GO:0016887">
    <property type="term" value="F:ATP hydrolysis activity"/>
    <property type="evidence" value="ECO:0007669"/>
    <property type="project" value="InterPro"/>
</dbReference>
<proteinExistence type="inferred from homology"/>
<keyword evidence="2" id="KW-0813">Transport</keyword>
<dbReference type="PANTHER" id="PTHR42794">
    <property type="entry name" value="HEMIN IMPORT ATP-BINDING PROTEIN HMUV"/>
    <property type="match status" value="1"/>
</dbReference>